<dbReference type="EMBL" id="FUYB01000017">
    <property type="protein sequence ID" value="SKA88393.1"/>
    <property type="molecule type" value="Genomic_DNA"/>
</dbReference>
<evidence type="ECO:0000313" key="7">
    <source>
        <dbReference type="Proteomes" id="UP000190460"/>
    </source>
</evidence>
<dbReference type="GO" id="GO:0016787">
    <property type="term" value="F:hydrolase activity"/>
    <property type="evidence" value="ECO:0007669"/>
    <property type="project" value="UniProtKB-KW"/>
</dbReference>
<keyword evidence="7" id="KW-1185">Reference proteome</keyword>
<dbReference type="STRING" id="92487.SAMN02745130_02927"/>
<dbReference type="InterPro" id="IPR050615">
    <property type="entry name" value="ATP-dep_DNA_Helicase"/>
</dbReference>
<dbReference type="GO" id="GO:0003677">
    <property type="term" value="F:DNA binding"/>
    <property type="evidence" value="ECO:0007669"/>
    <property type="project" value="InterPro"/>
</dbReference>
<evidence type="ECO:0000256" key="2">
    <source>
        <dbReference type="ARBA" id="ARBA00022801"/>
    </source>
</evidence>
<dbReference type="GO" id="GO:0005524">
    <property type="term" value="F:ATP binding"/>
    <property type="evidence" value="ECO:0007669"/>
    <property type="project" value="UniProtKB-KW"/>
</dbReference>
<keyword evidence="4" id="KW-0067">ATP-binding</keyword>
<name>A0A1T4XFX1_9GAMM</name>
<evidence type="ECO:0000256" key="1">
    <source>
        <dbReference type="ARBA" id="ARBA00022741"/>
    </source>
</evidence>
<evidence type="ECO:0000256" key="4">
    <source>
        <dbReference type="ARBA" id="ARBA00022840"/>
    </source>
</evidence>
<keyword evidence="3 6" id="KW-0347">Helicase</keyword>
<evidence type="ECO:0000259" key="5">
    <source>
        <dbReference type="PROSITE" id="PS51192"/>
    </source>
</evidence>
<dbReference type="SMART" id="SM00487">
    <property type="entry name" value="DEXDc"/>
    <property type="match status" value="1"/>
</dbReference>
<feature type="domain" description="Helicase ATP-binding" evidence="5">
    <location>
        <begin position="103"/>
        <end position="251"/>
    </location>
</feature>
<protein>
    <submittedName>
        <fullName evidence="6">Superfamily II DNA or RNA helicase</fullName>
    </submittedName>
</protein>
<dbReference type="InterPro" id="IPR027417">
    <property type="entry name" value="P-loop_NTPase"/>
</dbReference>
<accession>A0A1T4XFX1</accession>
<dbReference type="InterPro" id="IPR014001">
    <property type="entry name" value="Helicase_ATP-bd"/>
</dbReference>
<dbReference type="CDD" id="cd17926">
    <property type="entry name" value="DEXHc_RE"/>
    <property type="match status" value="1"/>
</dbReference>
<keyword evidence="2" id="KW-0378">Hydrolase</keyword>
<dbReference type="PROSITE" id="PS51192">
    <property type="entry name" value="HELICASE_ATP_BIND_1"/>
    <property type="match status" value="1"/>
</dbReference>
<proteinExistence type="predicted"/>
<dbReference type="RefSeq" id="WP_078923383.1">
    <property type="nucleotide sequence ID" value="NZ_FUYB01000017.1"/>
</dbReference>
<evidence type="ECO:0000256" key="3">
    <source>
        <dbReference type="ARBA" id="ARBA00022806"/>
    </source>
</evidence>
<dbReference type="SUPFAM" id="SSF52540">
    <property type="entry name" value="P-loop containing nucleoside triphosphate hydrolases"/>
    <property type="match status" value="2"/>
</dbReference>
<dbReference type="Pfam" id="PF04851">
    <property type="entry name" value="ResIII"/>
    <property type="match status" value="1"/>
</dbReference>
<keyword evidence="1" id="KW-0547">Nucleotide-binding</keyword>
<dbReference type="Gene3D" id="3.40.50.300">
    <property type="entry name" value="P-loop containing nucleotide triphosphate hydrolases"/>
    <property type="match status" value="2"/>
</dbReference>
<dbReference type="OrthoDB" id="9804086at2"/>
<organism evidence="6 7">
    <name type="scientific">Thiothrix eikelboomii</name>
    <dbReference type="NCBI Taxonomy" id="92487"/>
    <lineage>
        <taxon>Bacteria</taxon>
        <taxon>Pseudomonadati</taxon>
        <taxon>Pseudomonadota</taxon>
        <taxon>Gammaproteobacteria</taxon>
        <taxon>Thiotrichales</taxon>
        <taxon>Thiotrichaceae</taxon>
        <taxon>Thiothrix</taxon>
    </lineage>
</organism>
<gene>
    <name evidence="6" type="ORF">SAMN02745130_02927</name>
</gene>
<dbReference type="PANTHER" id="PTHR11274">
    <property type="entry name" value="RAD25/XP-B DNA REPAIR HELICASE"/>
    <property type="match status" value="1"/>
</dbReference>
<evidence type="ECO:0000313" key="6">
    <source>
        <dbReference type="EMBL" id="SKA88393.1"/>
    </source>
</evidence>
<reference evidence="6 7" key="1">
    <citation type="submission" date="2017-02" db="EMBL/GenBank/DDBJ databases">
        <authorList>
            <person name="Peterson S.W."/>
        </authorList>
    </citation>
    <scope>NUCLEOTIDE SEQUENCE [LARGE SCALE GENOMIC DNA]</scope>
    <source>
        <strain evidence="6 7">ATCC 49788</strain>
    </source>
</reference>
<sequence>MLVVSMDSMLHLKSKDQGNAIIRQACRDNTYETPKREKPAGKAYKYLYRWDSAGVHFPRGYAGEFFRQFPTLYSQMEDSRSIAPAAIPALQGIILRDYQQRAVDVIGKLDQGIIEAPTGAGKTIIGLSLMHKAQQRVLVLVHNKALLQQWQQVIRTLLGIEAGVIGDGQWHEGEQITIAVIQTLVKRFDQLPSLGRGYGLLMVDECHHIPANTFSAVVNELPCKYRFGLTATPWRNDGLHEIIARYIGRNLVKISAGEVEQSGGIVGAQVVRVHVGGCDSDWVDDYENHEDYRYHEFVTDLVLCERRNEMIMQLATEQAWHTPTLILTDRIQHAEALCQMSPEAVLVHGGLGKKTREQAMQAMARADLSVGTFGTLGEGVDVARWGSLVLALPTGSRARVLQALGRVLRASEGKQSALVYDICDMHPFAEKNMGKRLAIYRERGYSVRELVDYVEGSQVDECLL</sequence>
<dbReference type="AlphaFoldDB" id="A0A1T4XFX1"/>
<dbReference type="Proteomes" id="UP000190460">
    <property type="component" value="Unassembled WGS sequence"/>
</dbReference>
<dbReference type="PANTHER" id="PTHR11274:SF0">
    <property type="entry name" value="GENERAL TRANSCRIPTION AND DNA REPAIR FACTOR IIH HELICASE SUBUNIT XPB"/>
    <property type="match status" value="1"/>
</dbReference>
<dbReference type="InterPro" id="IPR006935">
    <property type="entry name" value="Helicase/UvrB_N"/>
</dbReference>
<dbReference type="GO" id="GO:0004386">
    <property type="term" value="F:helicase activity"/>
    <property type="evidence" value="ECO:0007669"/>
    <property type="project" value="UniProtKB-KW"/>
</dbReference>